<accession>A0A7Y9S3W0</accession>
<organism evidence="4 5">
    <name type="scientific">Nocardioides daedukensis</name>
    <dbReference type="NCBI Taxonomy" id="634462"/>
    <lineage>
        <taxon>Bacteria</taxon>
        <taxon>Bacillati</taxon>
        <taxon>Actinomycetota</taxon>
        <taxon>Actinomycetes</taxon>
        <taxon>Propionibacteriales</taxon>
        <taxon>Nocardioidaceae</taxon>
        <taxon>Nocardioides</taxon>
    </lineage>
</organism>
<protein>
    <submittedName>
        <fullName evidence="4">D-alanyl-D-alanine carboxypeptidase/D-alanyl-D-alanine-endopeptidase (Penicillin-binding protein 4)</fullName>
        <ecNumber evidence="4">3.4.16.4</ecNumber>
        <ecNumber evidence="4">3.4.21.-</ecNumber>
    </submittedName>
</protein>
<dbReference type="EMBL" id="JACCAA010000001">
    <property type="protein sequence ID" value="NYG58940.1"/>
    <property type="molecule type" value="Genomic_DNA"/>
</dbReference>
<sequence length="499" mass="51113">MAGSRRDGRKRPPPSRSAAWLPVGVVLVVLAAAFASFEYDLAVELGWAEPGTASPASIEPPEGLDLPELSDPDAVAAPAGASGTVSAAKVRSAISKYTTASAFGPRRTLAIGGVDGTVHYESRHAETIPASTMKILTGAAALEALGSARTFDTTVRVGASADEIVLVGGGDPYLMRKAEKDAYPAQADLVTLAARTAASLKEAGTTTVKLGFDDSLFSGPRVSEDWPADYVTDAVVSPISALFIDQGAKEGGWGFETDPAKAAADAFKQELGKRGITVTGGARRTVAPSSTEVAPADEDVDSTQALTPGSELAVVHSAPVWQIVERVLAISDNEGAELLAHHVAIELGAEPSFEGGAIAVETTLQQLGVDITGDTILDASGLSRGNVLTASTLLDVLSVAASPEHPELRPVITGLPVAGFTGSLANRYAEAPQAGAGRVRAKTGTLTGVHGLAGVTTDLDGNVFTFVFVADRVKVEKTLDARAALVDLTAALASCHCSS</sequence>
<dbReference type="RefSeq" id="WP_179502047.1">
    <property type="nucleotide sequence ID" value="NZ_JACCAA010000001.1"/>
</dbReference>
<dbReference type="Gene3D" id="3.40.710.10">
    <property type="entry name" value="DD-peptidase/beta-lactamase superfamily"/>
    <property type="match status" value="1"/>
</dbReference>
<dbReference type="Gene3D" id="3.50.80.20">
    <property type="entry name" value="D-Ala-D-Ala carboxypeptidase C, peptidase S13"/>
    <property type="match status" value="1"/>
</dbReference>
<dbReference type="Pfam" id="PF02113">
    <property type="entry name" value="Peptidase_S13"/>
    <property type="match status" value="2"/>
</dbReference>
<keyword evidence="4" id="KW-0121">Carboxypeptidase</keyword>
<evidence type="ECO:0000313" key="5">
    <source>
        <dbReference type="Proteomes" id="UP000540656"/>
    </source>
</evidence>
<dbReference type="EC" id="3.4.21.-" evidence="4"/>
<comment type="similarity">
    <text evidence="1">Belongs to the peptidase S13 family.</text>
</comment>
<dbReference type="GO" id="GO:0006508">
    <property type="term" value="P:proteolysis"/>
    <property type="evidence" value="ECO:0007669"/>
    <property type="project" value="InterPro"/>
</dbReference>
<gene>
    <name evidence="4" type="ORF">BJ980_001863</name>
</gene>
<dbReference type="NCBIfam" id="TIGR00666">
    <property type="entry name" value="PBP4"/>
    <property type="match status" value="1"/>
</dbReference>
<dbReference type="EC" id="3.4.16.4" evidence="4"/>
<dbReference type="PRINTS" id="PR00922">
    <property type="entry name" value="DADACBPTASE3"/>
</dbReference>
<dbReference type="InterPro" id="IPR000667">
    <property type="entry name" value="Peptidase_S13"/>
</dbReference>
<dbReference type="GO" id="GO:0009002">
    <property type="term" value="F:serine-type D-Ala-D-Ala carboxypeptidase activity"/>
    <property type="evidence" value="ECO:0007669"/>
    <property type="project" value="UniProtKB-EC"/>
</dbReference>
<dbReference type="GO" id="GO:0000270">
    <property type="term" value="P:peptidoglycan metabolic process"/>
    <property type="evidence" value="ECO:0007669"/>
    <property type="project" value="TreeGrafter"/>
</dbReference>
<dbReference type="PANTHER" id="PTHR30023">
    <property type="entry name" value="D-ALANYL-D-ALANINE CARBOXYPEPTIDASE"/>
    <property type="match status" value="1"/>
</dbReference>
<keyword evidence="5" id="KW-1185">Reference proteome</keyword>
<evidence type="ECO:0000313" key="4">
    <source>
        <dbReference type="EMBL" id="NYG58940.1"/>
    </source>
</evidence>
<proteinExistence type="inferred from homology"/>
<reference evidence="4 5" key="1">
    <citation type="submission" date="2020-07" db="EMBL/GenBank/DDBJ databases">
        <title>Sequencing the genomes of 1000 actinobacteria strains.</title>
        <authorList>
            <person name="Klenk H.-P."/>
        </authorList>
    </citation>
    <scope>NUCLEOTIDE SEQUENCE [LARGE SCALE GENOMIC DNA]</scope>
    <source>
        <strain evidence="4 5">DSM 23819</strain>
    </source>
</reference>
<dbReference type="Proteomes" id="UP000540656">
    <property type="component" value="Unassembled WGS sequence"/>
</dbReference>
<feature type="region of interest" description="Disordered" evidence="3">
    <location>
        <begin position="53"/>
        <end position="80"/>
    </location>
</feature>
<dbReference type="AlphaFoldDB" id="A0A7Y9S3W0"/>
<keyword evidence="2 4" id="KW-0378">Hydrolase</keyword>
<comment type="caution">
    <text evidence="4">The sequence shown here is derived from an EMBL/GenBank/DDBJ whole genome shotgun (WGS) entry which is preliminary data.</text>
</comment>
<name>A0A7Y9S3W0_9ACTN</name>
<dbReference type="SUPFAM" id="SSF56601">
    <property type="entry name" value="beta-lactamase/transpeptidase-like"/>
    <property type="match status" value="1"/>
</dbReference>
<keyword evidence="4" id="KW-0645">Protease</keyword>
<evidence type="ECO:0000256" key="2">
    <source>
        <dbReference type="ARBA" id="ARBA00022801"/>
    </source>
</evidence>
<dbReference type="InterPro" id="IPR012338">
    <property type="entry name" value="Beta-lactam/transpept-like"/>
</dbReference>
<dbReference type="PANTHER" id="PTHR30023:SF0">
    <property type="entry name" value="PENICILLIN-SENSITIVE CARBOXYPEPTIDASE A"/>
    <property type="match status" value="1"/>
</dbReference>
<evidence type="ECO:0000256" key="3">
    <source>
        <dbReference type="SAM" id="MobiDB-lite"/>
    </source>
</evidence>
<evidence type="ECO:0000256" key="1">
    <source>
        <dbReference type="ARBA" id="ARBA00006096"/>
    </source>
</evidence>